<feature type="signal peptide" evidence="13">
    <location>
        <begin position="1"/>
        <end position="34"/>
    </location>
</feature>
<keyword evidence="3 11" id="KW-1134">Transmembrane beta strand</keyword>
<keyword evidence="4" id="KW-0410">Iron transport</keyword>
<dbReference type="Pfam" id="PF00593">
    <property type="entry name" value="TonB_dep_Rec_b-barrel"/>
    <property type="match status" value="1"/>
</dbReference>
<evidence type="ECO:0000256" key="5">
    <source>
        <dbReference type="ARBA" id="ARBA00022692"/>
    </source>
</evidence>
<dbReference type="Gene3D" id="2.40.170.20">
    <property type="entry name" value="TonB-dependent receptor, beta-barrel domain"/>
    <property type="match status" value="1"/>
</dbReference>
<keyword evidence="7" id="KW-0406">Ion transport</keyword>
<dbReference type="AlphaFoldDB" id="A0A0J7XPP0"/>
<keyword evidence="9 11" id="KW-0472">Membrane</keyword>
<feature type="domain" description="TonB-dependent receptor plug" evidence="15">
    <location>
        <begin position="67"/>
        <end position="175"/>
    </location>
</feature>
<comment type="subcellular location">
    <subcellularLocation>
        <location evidence="1 11">Cell outer membrane</location>
        <topology evidence="1 11">Multi-pass membrane protein</topology>
    </subcellularLocation>
</comment>
<dbReference type="InterPro" id="IPR036942">
    <property type="entry name" value="Beta-barrel_TonB_sf"/>
</dbReference>
<dbReference type="Proteomes" id="UP000052268">
    <property type="component" value="Unassembled WGS sequence"/>
</dbReference>
<dbReference type="PROSITE" id="PS52016">
    <property type="entry name" value="TONB_DEPENDENT_REC_3"/>
    <property type="match status" value="1"/>
</dbReference>
<evidence type="ECO:0000259" key="15">
    <source>
        <dbReference type="Pfam" id="PF07715"/>
    </source>
</evidence>
<evidence type="ECO:0000256" key="13">
    <source>
        <dbReference type="SAM" id="SignalP"/>
    </source>
</evidence>
<dbReference type="GO" id="GO:0006826">
    <property type="term" value="P:iron ion transport"/>
    <property type="evidence" value="ECO:0007669"/>
    <property type="project" value="UniProtKB-KW"/>
</dbReference>
<evidence type="ECO:0000256" key="7">
    <source>
        <dbReference type="ARBA" id="ARBA00023065"/>
    </source>
</evidence>
<evidence type="ECO:0000259" key="14">
    <source>
        <dbReference type="Pfam" id="PF00593"/>
    </source>
</evidence>
<gene>
    <name evidence="16" type="ORF">V474_23230</name>
</gene>
<evidence type="ECO:0000256" key="4">
    <source>
        <dbReference type="ARBA" id="ARBA00022496"/>
    </source>
</evidence>
<dbReference type="PANTHER" id="PTHR32552:SF81">
    <property type="entry name" value="TONB-DEPENDENT OUTER MEMBRANE RECEPTOR"/>
    <property type="match status" value="1"/>
</dbReference>
<comment type="similarity">
    <text evidence="11 12">Belongs to the TonB-dependent receptor family.</text>
</comment>
<organism evidence="16 17">
    <name type="scientific">Novosphingobium barchaimii LL02</name>
    <dbReference type="NCBI Taxonomy" id="1114963"/>
    <lineage>
        <taxon>Bacteria</taxon>
        <taxon>Pseudomonadati</taxon>
        <taxon>Pseudomonadota</taxon>
        <taxon>Alphaproteobacteria</taxon>
        <taxon>Sphingomonadales</taxon>
        <taxon>Sphingomonadaceae</taxon>
        <taxon>Novosphingobium</taxon>
    </lineage>
</organism>
<dbReference type="GO" id="GO:0009279">
    <property type="term" value="C:cell outer membrane"/>
    <property type="evidence" value="ECO:0007669"/>
    <property type="project" value="UniProtKB-SubCell"/>
</dbReference>
<reference evidence="16 17" key="1">
    <citation type="journal article" date="2015" name="G3 (Bethesda)">
        <title>Insights into Ongoing Evolution of the Hexachlorocyclohexane Catabolic Pathway from Comparative Genomics of Ten Sphingomonadaceae Strains.</title>
        <authorList>
            <person name="Pearce S.L."/>
            <person name="Oakeshott J.G."/>
            <person name="Pandey G."/>
        </authorList>
    </citation>
    <scope>NUCLEOTIDE SEQUENCE [LARGE SCALE GENOMIC DNA]</scope>
    <source>
        <strain evidence="16 17">LL02</strain>
    </source>
</reference>
<dbReference type="SUPFAM" id="SSF56935">
    <property type="entry name" value="Porins"/>
    <property type="match status" value="1"/>
</dbReference>
<evidence type="ECO:0000256" key="10">
    <source>
        <dbReference type="ARBA" id="ARBA00023237"/>
    </source>
</evidence>
<keyword evidence="5 11" id="KW-0812">Transmembrane</keyword>
<sequence>MGKTDTRRSRIRRTLLVTGSILLPAMWPGAALHAQEGPAPQQPPQAREAVPTGNDIIVTARRRAESAQDVPVAVTVISGEDIARRDLTSLERIAAATPQLVIGRNVSGSGAQLSLRGIGSNSLSIGMEQSVAVIVDGVYYGQGRTINEGFFDLASMEILKGPQSLFFGKNATAGVISITTANPTDHLTAQIRTGYEFNARKVYGEGFVSGPIGDTAGFRVAVRGSKDYGSLFTNRAGDVTYNTRDTPTATTVAPNTPHVAPASKSGPRERDFLVRGTLRWEPVDDLTATLKANYGYNRTAGGAWNYNVFACDGGTSTTMPGTACEPGFHNYMNDLPADIADATVMAADKNFNKYTSWGVTGNIDYQLGNVALTSITNYNQNRNHWVADIDYQSSPTVNIWGAEISKWKAFSQELRALTEFDSPVNFMVGGYYQNTKRNFDQVVINANAENSAAPEGYRYVQYAKESTTKGETLSGYGQVIWKVVPSVELTGGVRYIHETKDSDFFQPYANPRFAGINYNVTDRVTANQTFTNWSPEATVAWKVSPDVNVYGAYKTAYKSGGFSNSSILTPLTAPDFFTFAPEKGRGFEAGVKTMLLDRQLRLNLSLYSYKYTDLQITYLDSRALSYNSVNAGSARTRGAEVEFDFQPRALHGFGLNGSLNYSKANYGDTIAPCYGGQSLNDGCVPGLLVPASGASAGTPGQNLDGVPTFTAPRWTATLGVKYDTEVTSGFTAGFGIDSRYSSSYLTSAFGSPLSRQGSYVNLDAQIHVRSSDERWELALLAKNLTNKFVVTGVTDAAGTGSGTGTNVNRIADQAGFGAMPRTVALQLTWRMP</sequence>
<comment type="caution">
    <text evidence="16">The sequence shown here is derived from an EMBL/GenBank/DDBJ whole genome shotgun (WGS) entry which is preliminary data.</text>
</comment>
<dbReference type="InterPro" id="IPR000531">
    <property type="entry name" value="Beta-barrel_TonB"/>
</dbReference>
<evidence type="ECO:0000256" key="11">
    <source>
        <dbReference type="PROSITE-ProRule" id="PRU01360"/>
    </source>
</evidence>
<evidence type="ECO:0000256" key="8">
    <source>
        <dbReference type="ARBA" id="ARBA00023077"/>
    </source>
</evidence>
<keyword evidence="6" id="KW-0408">Iron</keyword>
<keyword evidence="8 12" id="KW-0798">TonB box</keyword>
<evidence type="ECO:0000256" key="2">
    <source>
        <dbReference type="ARBA" id="ARBA00022448"/>
    </source>
</evidence>
<dbReference type="InterPro" id="IPR012910">
    <property type="entry name" value="Plug_dom"/>
</dbReference>
<dbReference type="EMBL" id="JACU01000007">
    <property type="protein sequence ID" value="KMS53584.1"/>
    <property type="molecule type" value="Genomic_DNA"/>
</dbReference>
<keyword evidence="17" id="KW-1185">Reference proteome</keyword>
<accession>A0A0J7XPP0</accession>
<dbReference type="InterPro" id="IPR039426">
    <property type="entry name" value="TonB-dep_rcpt-like"/>
</dbReference>
<keyword evidence="2 11" id="KW-0813">Transport</keyword>
<feature type="chain" id="PRO_5005291499" evidence="13">
    <location>
        <begin position="35"/>
        <end position="832"/>
    </location>
</feature>
<evidence type="ECO:0000256" key="1">
    <source>
        <dbReference type="ARBA" id="ARBA00004571"/>
    </source>
</evidence>
<name>A0A0J7XPP0_9SPHN</name>
<evidence type="ECO:0000313" key="16">
    <source>
        <dbReference type="EMBL" id="KMS53584.1"/>
    </source>
</evidence>
<evidence type="ECO:0000256" key="12">
    <source>
        <dbReference type="RuleBase" id="RU003357"/>
    </source>
</evidence>
<dbReference type="PANTHER" id="PTHR32552">
    <property type="entry name" value="FERRICHROME IRON RECEPTOR-RELATED"/>
    <property type="match status" value="1"/>
</dbReference>
<protein>
    <submittedName>
        <fullName evidence="16">Ligand-gated channel</fullName>
    </submittedName>
</protein>
<feature type="domain" description="TonB-dependent receptor-like beta-barrel" evidence="14">
    <location>
        <begin position="346"/>
        <end position="784"/>
    </location>
</feature>
<evidence type="ECO:0000256" key="6">
    <source>
        <dbReference type="ARBA" id="ARBA00023004"/>
    </source>
</evidence>
<proteinExistence type="inferred from homology"/>
<keyword evidence="13" id="KW-0732">Signal</keyword>
<dbReference type="Pfam" id="PF07715">
    <property type="entry name" value="Plug"/>
    <property type="match status" value="1"/>
</dbReference>
<evidence type="ECO:0000256" key="9">
    <source>
        <dbReference type="ARBA" id="ARBA00023136"/>
    </source>
</evidence>
<keyword evidence="10 11" id="KW-0998">Cell outer membrane</keyword>
<evidence type="ECO:0000256" key="3">
    <source>
        <dbReference type="ARBA" id="ARBA00022452"/>
    </source>
</evidence>
<dbReference type="PATRIC" id="fig|1114963.3.peg.3487"/>
<evidence type="ECO:0000313" key="17">
    <source>
        <dbReference type="Proteomes" id="UP000052268"/>
    </source>
</evidence>